<evidence type="ECO:0000313" key="3">
    <source>
        <dbReference type="Proteomes" id="UP000324973"/>
    </source>
</evidence>
<feature type="chain" id="PRO_5023090137" description="Lysozyme inhibitor LprI N-terminal domain-containing protein" evidence="1">
    <location>
        <begin position="20"/>
        <end position="382"/>
    </location>
</feature>
<gene>
    <name evidence="2" type="ORF">FZO89_00905</name>
</gene>
<accession>A0A5D4XLE0</accession>
<evidence type="ECO:0000256" key="1">
    <source>
        <dbReference type="SAM" id="SignalP"/>
    </source>
</evidence>
<dbReference type="EMBL" id="VTFT01000001">
    <property type="protein sequence ID" value="TYT24954.1"/>
    <property type="molecule type" value="Genomic_DNA"/>
</dbReference>
<name>A0A5D4XLE0_9GAMM</name>
<keyword evidence="3" id="KW-1185">Reference proteome</keyword>
<protein>
    <recommendedName>
        <fullName evidence="4">Lysozyme inhibitor LprI N-terminal domain-containing protein</fullName>
    </recommendedName>
</protein>
<proteinExistence type="predicted"/>
<evidence type="ECO:0000313" key="2">
    <source>
        <dbReference type="EMBL" id="TYT24954.1"/>
    </source>
</evidence>
<reference evidence="2 3" key="1">
    <citation type="submission" date="2019-08" db="EMBL/GenBank/DDBJ databases">
        <title>Luteimonas viscosus sp. nov., isolated from soil of a sunflower field.</title>
        <authorList>
            <person name="Jianli Z."/>
            <person name="Ying Z."/>
        </authorList>
    </citation>
    <scope>NUCLEOTIDE SEQUENCE [LARGE SCALE GENOMIC DNA]</scope>
    <source>
        <strain evidence="2 3">XBU10</strain>
    </source>
</reference>
<dbReference type="RefSeq" id="WP_149101504.1">
    <property type="nucleotide sequence ID" value="NZ_VTFT01000001.1"/>
</dbReference>
<organism evidence="2 3">
    <name type="scientific">Luteimonas viscosa</name>
    <dbReference type="NCBI Taxonomy" id="1132694"/>
    <lineage>
        <taxon>Bacteria</taxon>
        <taxon>Pseudomonadati</taxon>
        <taxon>Pseudomonadota</taxon>
        <taxon>Gammaproteobacteria</taxon>
        <taxon>Lysobacterales</taxon>
        <taxon>Lysobacteraceae</taxon>
        <taxon>Luteimonas</taxon>
    </lineage>
</organism>
<feature type="signal peptide" evidence="1">
    <location>
        <begin position="1"/>
        <end position="19"/>
    </location>
</feature>
<dbReference type="OrthoDB" id="5811212at2"/>
<dbReference type="Proteomes" id="UP000324973">
    <property type="component" value="Unassembled WGS sequence"/>
</dbReference>
<dbReference type="AlphaFoldDB" id="A0A5D4XLE0"/>
<comment type="caution">
    <text evidence="2">The sequence shown here is derived from an EMBL/GenBank/DDBJ whole genome shotgun (WGS) entry which is preliminary data.</text>
</comment>
<evidence type="ECO:0008006" key="4">
    <source>
        <dbReference type="Google" id="ProtNLM"/>
    </source>
</evidence>
<sequence>MTRVLFLLTLLVAPLLAWSQDCSLPKQAASYEVLFAQYQQQHCFGESADSSDVKRRMDEAIASMKGAVITADDSLALRLQAARALTDLSSSLLEQQDVANDDWRQRLTYVRQRLEQAAAETVVAERDIRAGDWKVDDLTIFDGSYSVVEPLMQDCAKGYTSACQQAQRSAADILRHATLANAVLGRLVQLVRLVPKYEDLKVLDDQWSYYWERGRSQYPWELWVNQRRFLRDHPDPNQFVGPPTSQIILLHLDAAMEYAKSHSGMGSELNAIALVEVIGYNRLSYAADGSSGRSFGGSIITTVSPESGGKRFGWGAMMHFTDRISLGVARRDLGRGEGETTWLLSADVGKLLNLTPEEEQKAFRAAVGRCNDPVISCSGATL</sequence>
<keyword evidence="1" id="KW-0732">Signal</keyword>